<proteinExistence type="predicted"/>
<dbReference type="OrthoDB" id="7427667at2"/>
<dbReference type="EMBL" id="AP014946">
    <property type="protein sequence ID" value="BAT61822.1"/>
    <property type="molecule type" value="Genomic_DNA"/>
</dbReference>
<sequence length="196" mass="21018">MLRTLALGLLALTAASSFAIGQAVESVYTKFDTKTCKKQKSGWVCAGHDGNAVRVTVGDQRMQISYGKTGKHDRARSQSLPGFNNAYEGTVEWRVEKTAAGKTKPFATILRWNAISEKDQENATGPITATGRILVVTKVGPDGVCHVGYVDAVANPDANELARKLADEKARDFKCGVDKRVVVGKKGNVPLPDGEV</sequence>
<dbReference type="KEGG" id="vgo:GJW-30_1_04383"/>
<gene>
    <name evidence="2" type="ORF">GJW-30_1_04383</name>
</gene>
<dbReference type="Proteomes" id="UP000236884">
    <property type="component" value="Chromosome"/>
</dbReference>
<organism evidence="2 3">
    <name type="scientific">Variibacter gotjawalensis</name>
    <dbReference type="NCBI Taxonomy" id="1333996"/>
    <lineage>
        <taxon>Bacteria</taxon>
        <taxon>Pseudomonadati</taxon>
        <taxon>Pseudomonadota</taxon>
        <taxon>Alphaproteobacteria</taxon>
        <taxon>Hyphomicrobiales</taxon>
        <taxon>Nitrobacteraceae</taxon>
        <taxon>Variibacter</taxon>
    </lineage>
</organism>
<evidence type="ECO:0000256" key="1">
    <source>
        <dbReference type="SAM" id="SignalP"/>
    </source>
</evidence>
<keyword evidence="3" id="KW-1185">Reference proteome</keyword>
<feature type="signal peptide" evidence="1">
    <location>
        <begin position="1"/>
        <end position="19"/>
    </location>
</feature>
<feature type="chain" id="PRO_5006616022" evidence="1">
    <location>
        <begin position="20"/>
        <end position="196"/>
    </location>
</feature>
<reference evidence="2 3" key="1">
    <citation type="submission" date="2015-08" db="EMBL/GenBank/DDBJ databases">
        <title>Investigation of the bacterial diversity of lava forest soil.</title>
        <authorList>
            <person name="Lee J.S."/>
        </authorList>
    </citation>
    <scope>NUCLEOTIDE SEQUENCE [LARGE SCALE GENOMIC DNA]</scope>
    <source>
        <strain evidence="2 3">GJW-30</strain>
    </source>
</reference>
<accession>A0A0S3Q0Z6</accession>
<name>A0A0S3Q0Z6_9BRAD</name>
<protein>
    <submittedName>
        <fullName evidence="2">Uncharacterized protein</fullName>
    </submittedName>
</protein>
<evidence type="ECO:0000313" key="3">
    <source>
        <dbReference type="Proteomes" id="UP000236884"/>
    </source>
</evidence>
<dbReference type="RefSeq" id="WP_096358468.1">
    <property type="nucleotide sequence ID" value="NZ_AP014946.1"/>
</dbReference>
<evidence type="ECO:0000313" key="2">
    <source>
        <dbReference type="EMBL" id="BAT61822.1"/>
    </source>
</evidence>
<keyword evidence="1" id="KW-0732">Signal</keyword>
<dbReference type="AlphaFoldDB" id="A0A0S3Q0Z6"/>